<reference evidence="2" key="1">
    <citation type="submission" date="2020-11" db="EMBL/GenBank/DDBJ databases">
        <authorList>
            <person name="Tran Van P."/>
        </authorList>
    </citation>
    <scope>NUCLEOTIDE SEQUENCE</scope>
</reference>
<keyword evidence="1" id="KW-0472">Membrane</keyword>
<organism evidence="2">
    <name type="scientific">Timema californicum</name>
    <name type="common">California timema</name>
    <name type="synonym">Walking stick</name>
    <dbReference type="NCBI Taxonomy" id="61474"/>
    <lineage>
        <taxon>Eukaryota</taxon>
        <taxon>Metazoa</taxon>
        <taxon>Ecdysozoa</taxon>
        <taxon>Arthropoda</taxon>
        <taxon>Hexapoda</taxon>
        <taxon>Insecta</taxon>
        <taxon>Pterygota</taxon>
        <taxon>Neoptera</taxon>
        <taxon>Polyneoptera</taxon>
        <taxon>Phasmatodea</taxon>
        <taxon>Timematodea</taxon>
        <taxon>Timematoidea</taxon>
        <taxon>Timematidae</taxon>
        <taxon>Timema</taxon>
    </lineage>
</organism>
<keyword evidence="1" id="KW-1133">Transmembrane helix</keyword>
<sequence>MTQGKKEEVMEVIKTAARCNKRTLPTNIEKQLDQVRDKIQWRGVVRCQVYCESDALDYLTTEALCLMDISSNEEQAGLLDLFRTPNLRRNTLLLYVEWFTINLIYLALVLNTGNIGGDIYVTSAILVTGGARRQKPQEVSIYFIVPMFQEL</sequence>
<dbReference type="EMBL" id="OE219873">
    <property type="protein sequence ID" value="CAD7581488.1"/>
    <property type="molecule type" value="Genomic_DNA"/>
</dbReference>
<keyword evidence="1" id="KW-0812">Transmembrane</keyword>
<dbReference type="AlphaFoldDB" id="A0A7R9JMG3"/>
<protein>
    <submittedName>
        <fullName evidence="2">(California timema) hypothetical protein</fullName>
    </submittedName>
</protein>
<accession>A0A7R9JMG3</accession>
<name>A0A7R9JMG3_TIMCA</name>
<proteinExistence type="predicted"/>
<evidence type="ECO:0000256" key="1">
    <source>
        <dbReference type="SAM" id="Phobius"/>
    </source>
</evidence>
<feature type="transmembrane region" description="Helical" evidence="1">
    <location>
        <begin position="92"/>
        <end position="110"/>
    </location>
</feature>
<evidence type="ECO:0000313" key="2">
    <source>
        <dbReference type="EMBL" id="CAD7581488.1"/>
    </source>
</evidence>
<gene>
    <name evidence="2" type="ORF">TCMB3V08_LOCUS14021</name>
</gene>